<organism evidence="2 3">
    <name type="scientific">Parnassius mnemosyne</name>
    <name type="common">clouded apollo</name>
    <dbReference type="NCBI Taxonomy" id="213953"/>
    <lineage>
        <taxon>Eukaryota</taxon>
        <taxon>Metazoa</taxon>
        <taxon>Ecdysozoa</taxon>
        <taxon>Arthropoda</taxon>
        <taxon>Hexapoda</taxon>
        <taxon>Insecta</taxon>
        <taxon>Pterygota</taxon>
        <taxon>Neoptera</taxon>
        <taxon>Endopterygota</taxon>
        <taxon>Lepidoptera</taxon>
        <taxon>Glossata</taxon>
        <taxon>Ditrysia</taxon>
        <taxon>Papilionoidea</taxon>
        <taxon>Papilionidae</taxon>
        <taxon>Parnassiinae</taxon>
        <taxon>Parnassini</taxon>
        <taxon>Parnassius</taxon>
        <taxon>Driopa</taxon>
    </lineage>
</organism>
<dbReference type="Proteomes" id="UP001314205">
    <property type="component" value="Unassembled WGS sequence"/>
</dbReference>
<name>A0AAV1LXS8_9NEOP</name>
<comment type="caution">
    <text evidence="2">The sequence shown here is derived from an EMBL/GenBank/DDBJ whole genome shotgun (WGS) entry which is preliminary data.</text>
</comment>
<dbReference type="InterPro" id="IPR058520">
    <property type="entry name" value="DUF8207"/>
</dbReference>
<feature type="domain" description="DUF8207" evidence="1">
    <location>
        <begin position="331"/>
        <end position="413"/>
    </location>
</feature>
<dbReference type="SUPFAM" id="SSF56672">
    <property type="entry name" value="DNA/RNA polymerases"/>
    <property type="match status" value="1"/>
</dbReference>
<sequence>MKKIYKYNNIKICYTDTDSLLYLIYSEDFYKDMKDNIKYFDTSNFPENNIYHIPKANKQKPGYFKDELGGDIITEFIGLKAKLYCVNTLKSAIKKAKCVKKHITKKLTIENYRDILNSKKLCPSEALNNSVFIFDVVACENQINNRNYFSMGRHKQIDCFYLSHTYSKIPKQLLRDNANFIIIFKLNLNKMMSPQRNATKHGPEPPASIDFLHVLPGRHSNSLGSPYTSPIGMRLSLNNLSSPSVVGSSSYMAGPLSLQLINPLGYVGYSGYTADILISEFITQRNPEHSPLHSSLSDLELPHTASSEGPRLRSVSRHWQHALVVQFRFKVFSLDNETIFLVKIGDKSYNLTIGLRELLLRKKPDLNLVSSADKLVYKNILDHTNAHKRDFNPRGQIRGDKGIKYQKIIKPLFFETLIKYKKIEEKLGGNLPKLKKYKINTGIVYWDDPNELVDRLKVLIASRDAGNTNHDNEILSIIEELKEANIIKE</sequence>
<protein>
    <recommendedName>
        <fullName evidence="1">DUF8207 domain-containing protein</fullName>
    </recommendedName>
</protein>
<dbReference type="GO" id="GO:0071897">
    <property type="term" value="P:DNA biosynthetic process"/>
    <property type="evidence" value="ECO:0007669"/>
    <property type="project" value="UniProtKB-ARBA"/>
</dbReference>
<dbReference type="AlphaFoldDB" id="A0AAV1LXS8"/>
<dbReference type="EMBL" id="CAVLGL010000115">
    <property type="protein sequence ID" value="CAK1600111.1"/>
    <property type="molecule type" value="Genomic_DNA"/>
</dbReference>
<keyword evidence="3" id="KW-1185">Reference proteome</keyword>
<evidence type="ECO:0000313" key="3">
    <source>
        <dbReference type="Proteomes" id="UP001314205"/>
    </source>
</evidence>
<gene>
    <name evidence="2" type="ORF">PARMNEM_LOCUS18908</name>
</gene>
<dbReference type="PANTHER" id="PTHR35374">
    <property type="entry name" value="CYCLIN-DEPENDENT KINASE 11A-LIKE"/>
    <property type="match status" value="1"/>
</dbReference>
<evidence type="ECO:0000313" key="2">
    <source>
        <dbReference type="EMBL" id="CAK1600111.1"/>
    </source>
</evidence>
<dbReference type="Pfam" id="PF26634">
    <property type="entry name" value="DUF8207"/>
    <property type="match status" value="1"/>
</dbReference>
<accession>A0AAV1LXS8</accession>
<proteinExistence type="predicted"/>
<dbReference type="InterPro" id="IPR043502">
    <property type="entry name" value="DNA/RNA_pol_sf"/>
</dbReference>
<reference evidence="2 3" key="1">
    <citation type="submission" date="2023-11" db="EMBL/GenBank/DDBJ databases">
        <authorList>
            <person name="Hedman E."/>
            <person name="Englund M."/>
            <person name="Stromberg M."/>
            <person name="Nyberg Akerstrom W."/>
            <person name="Nylinder S."/>
            <person name="Jareborg N."/>
            <person name="Kallberg Y."/>
            <person name="Kronander E."/>
        </authorList>
    </citation>
    <scope>NUCLEOTIDE SEQUENCE [LARGE SCALE GENOMIC DNA]</scope>
</reference>
<evidence type="ECO:0000259" key="1">
    <source>
        <dbReference type="Pfam" id="PF26634"/>
    </source>
</evidence>
<dbReference type="PANTHER" id="PTHR35374:SF1">
    <property type="entry name" value="PROTEIN KINASE DOMAIN-CONTAINING PROTEIN"/>
    <property type="match status" value="1"/>
</dbReference>